<reference evidence="1" key="1">
    <citation type="journal article" date="2020" name="Stud. Mycol.">
        <title>101 Dothideomycetes genomes: a test case for predicting lifestyles and emergence of pathogens.</title>
        <authorList>
            <person name="Haridas S."/>
            <person name="Albert R."/>
            <person name="Binder M."/>
            <person name="Bloem J."/>
            <person name="Labutti K."/>
            <person name="Salamov A."/>
            <person name="Andreopoulos B."/>
            <person name="Baker S."/>
            <person name="Barry K."/>
            <person name="Bills G."/>
            <person name="Bluhm B."/>
            <person name="Cannon C."/>
            <person name="Castanera R."/>
            <person name="Culley D."/>
            <person name="Daum C."/>
            <person name="Ezra D."/>
            <person name="Gonzalez J."/>
            <person name="Henrissat B."/>
            <person name="Kuo A."/>
            <person name="Liang C."/>
            <person name="Lipzen A."/>
            <person name="Lutzoni F."/>
            <person name="Magnuson J."/>
            <person name="Mondo S."/>
            <person name="Nolan M."/>
            <person name="Ohm R."/>
            <person name="Pangilinan J."/>
            <person name="Park H.-J."/>
            <person name="Ramirez L."/>
            <person name="Alfaro M."/>
            <person name="Sun H."/>
            <person name="Tritt A."/>
            <person name="Yoshinaga Y."/>
            <person name="Zwiers L.-H."/>
            <person name="Turgeon B."/>
            <person name="Goodwin S."/>
            <person name="Spatafora J."/>
            <person name="Crous P."/>
            <person name="Grigoriev I."/>
        </authorList>
    </citation>
    <scope>NUCLEOTIDE SEQUENCE</scope>
    <source>
        <strain evidence="1">CBS 473.64</strain>
    </source>
</reference>
<organism evidence="1 2">
    <name type="scientific">Massarina eburnea CBS 473.64</name>
    <dbReference type="NCBI Taxonomy" id="1395130"/>
    <lineage>
        <taxon>Eukaryota</taxon>
        <taxon>Fungi</taxon>
        <taxon>Dikarya</taxon>
        <taxon>Ascomycota</taxon>
        <taxon>Pezizomycotina</taxon>
        <taxon>Dothideomycetes</taxon>
        <taxon>Pleosporomycetidae</taxon>
        <taxon>Pleosporales</taxon>
        <taxon>Massarineae</taxon>
        <taxon>Massarinaceae</taxon>
        <taxon>Massarina</taxon>
    </lineage>
</organism>
<sequence length="259" mass="28988">MSSLVGLSRNMAKNANIVSKYLYAHRLLQLSFDSDGLSVVITGDAPQKILKVQQNLISAALQIFQLVIEPSEFPPYLATGFHYIASLEWLCQYNIFHLVPLYDAISYAYLAAVSGIPEQRIKSLIRMAMTNALFREEPEGKHVSHSTTSSIIAKNPDVYNYATYMCARYAPIAMHMAAAHKRRGPGSMRTHETGYNKAFKTDTPFLDHLGRDKVFMSKFSTYMNHVKNSSGLNLRHLMAGFACQCFSDDLLVVDMSSSV</sequence>
<dbReference type="PANTHER" id="PTHR43712:SF19">
    <property type="entry name" value="DUAL O-METHYLTRANSFERASE_FAD-DEPENDENT MONOOXYGENASE ELCB"/>
    <property type="match status" value="1"/>
</dbReference>
<evidence type="ECO:0000313" key="1">
    <source>
        <dbReference type="EMBL" id="KAF2637339.1"/>
    </source>
</evidence>
<dbReference type="AlphaFoldDB" id="A0A6A6RP56"/>
<dbReference type="EMBL" id="MU006793">
    <property type="protein sequence ID" value="KAF2637339.1"/>
    <property type="molecule type" value="Genomic_DNA"/>
</dbReference>
<name>A0A6A6RP56_9PLEO</name>
<evidence type="ECO:0000313" key="2">
    <source>
        <dbReference type="Proteomes" id="UP000799753"/>
    </source>
</evidence>
<protein>
    <submittedName>
        <fullName evidence="1">Uncharacterized protein</fullName>
    </submittedName>
</protein>
<keyword evidence="2" id="KW-1185">Reference proteome</keyword>
<dbReference type="OrthoDB" id="2410195at2759"/>
<dbReference type="InterPro" id="IPR036390">
    <property type="entry name" value="WH_DNA-bd_sf"/>
</dbReference>
<dbReference type="PANTHER" id="PTHR43712">
    <property type="entry name" value="PUTATIVE (AFU_ORTHOLOGUE AFUA_4G14580)-RELATED"/>
    <property type="match status" value="1"/>
</dbReference>
<gene>
    <name evidence="1" type="ORF">P280DRAFT_530385</name>
</gene>
<dbReference type="Proteomes" id="UP000799753">
    <property type="component" value="Unassembled WGS sequence"/>
</dbReference>
<accession>A0A6A6RP56</accession>
<dbReference type="SUPFAM" id="SSF46785">
    <property type="entry name" value="Winged helix' DNA-binding domain"/>
    <property type="match status" value="1"/>
</dbReference>
<proteinExistence type="predicted"/>